<keyword evidence="2" id="KW-0378">Hydrolase</keyword>
<dbReference type="Pfam" id="PF13362">
    <property type="entry name" value="Toprim_3"/>
    <property type="match status" value="1"/>
</dbReference>
<feature type="domain" description="Toprim" evidence="1">
    <location>
        <begin position="212"/>
        <end position="292"/>
    </location>
</feature>
<comment type="caution">
    <text evidence="2">The sequence shown here is derived from an EMBL/GenBank/DDBJ whole genome shotgun (WGS) entry which is preliminary data.</text>
</comment>
<dbReference type="SUPFAM" id="SSF56731">
    <property type="entry name" value="DNA primase core"/>
    <property type="match status" value="1"/>
</dbReference>
<dbReference type="AlphaFoldDB" id="A0A2T5HYT9"/>
<dbReference type="EMBL" id="QAOI01000014">
    <property type="protein sequence ID" value="PTQ76740.1"/>
    <property type="molecule type" value="Genomic_DNA"/>
</dbReference>
<evidence type="ECO:0000313" key="2">
    <source>
        <dbReference type="EMBL" id="PTQ76740.1"/>
    </source>
</evidence>
<keyword evidence="2" id="KW-0547">Nucleotide-binding</keyword>
<dbReference type="Proteomes" id="UP000244128">
    <property type="component" value="Unassembled WGS sequence"/>
</dbReference>
<accession>A0A2T5HYT9</accession>
<name>A0A2T5HYT9_9PROT</name>
<keyword evidence="2" id="KW-0347">Helicase</keyword>
<dbReference type="SMART" id="SM00493">
    <property type="entry name" value="TOPRIM"/>
    <property type="match status" value="1"/>
</dbReference>
<organism evidence="2 3">
    <name type="scientific">Nitrosomonas oligotropha</name>
    <dbReference type="NCBI Taxonomy" id="42354"/>
    <lineage>
        <taxon>Bacteria</taxon>
        <taxon>Pseudomonadati</taxon>
        <taxon>Pseudomonadota</taxon>
        <taxon>Betaproteobacteria</taxon>
        <taxon>Nitrosomonadales</taxon>
        <taxon>Nitrosomonadaceae</taxon>
        <taxon>Nitrosomonas</taxon>
    </lineage>
</organism>
<dbReference type="Gene3D" id="3.40.1360.10">
    <property type="match status" value="1"/>
</dbReference>
<keyword evidence="2" id="KW-0067">ATP-binding</keyword>
<dbReference type="InterPro" id="IPR006171">
    <property type="entry name" value="TOPRIM_dom"/>
</dbReference>
<dbReference type="CDD" id="cd01029">
    <property type="entry name" value="TOPRIM_primases"/>
    <property type="match status" value="1"/>
</dbReference>
<gene>
    <name evidence="2" type="ORF">C8R26_11459</name>
</gene>
<reference evidence="2 3" key="1">
    <citation type="submission" date="2018-04" db="EMBL/GenBank/DDBJ databases">
        <title>Active sludge and wastewater microbial communities from Klosterneuburg, Austria.</title>
        <authorList>
            <person name="Wagner M."/>
        </authorList>
    </citation>
    <scope>NUCLEOTIDE SEQUENCE [LARGE SCALE GENOMIC DNA]</scope>
    <source>
        <strain evidence="2 3">Nm49</strain>
    </source>
</reference>
<dbReference type="InterPro" id="IPR034154">
    <property type="entry name" value="TOPRIM_DnaG/twinkle"/>
</dbReference>
<dbReference type="GO" id="GO:0004386">
    <property type="term" value="F:helicase activity"/>
    <property type="evidence" value="ECO:0007669"/>
    <property type="project" value="UniProtKB-KW"/>
</dbReference>
<protein>
    <submittedName>
        <fullName evidence="2">Putative DNA primase/helicase</fullName>
    </submittedName>
</protein>
<dbReference type="RefSeq" id="WP_107803529.1">
    <property type="nucleotide sequence ID" value="NZ_QAOI01000014.1"/>
</dbReference>
<proteinExistence type="predicted"/>
<evidence type="ECO:0000259" key="1">
    <source>
        <dbReference type="PROSITE" id="PS50880"/>
    </source>
</evidence>
<evidence type="ECO:0000313" key="3">
    <source>
        <dbReference type="Proteomes" id="UP000244128"/>
    </source>
</evidence>
<dbReference type="PROSITE" id="PS50880">
    <property type="entry name" value="TOPRIM"/>
    <property type="match status" value="1"/>
</dbReference>
<sequence>MHTNENPHWQAGENDFTSIKTRFNRTIPDIESQFRQAMQTAGINYSGEIIHDGKLHRFHIEGHKRGSQNGAYIFHADGCPAGWFLDFKTGLSQTWRSGNAASVSYAFSEQIREAKKQRETEIFQKHEETAKKAVHIWGKSKQIANQSDHQYLVNKRIQPNGARIYGNALVIPIYNESDKLVNLQFINTRGEKRFLSGGRKRGCFHIIGNLLSKILICEGFATGASLHEDSKQRVVVAFDAGNLLTVAKNIRDLSQDSEIIICGDNDLSGVGQSKAREAALAIGGKVLIPKIPGKDWNDLIAGGREHG</sequence>